<reference evidence="1" key="1">
    <citation type="submission" date="2023-12" db="EMBL/GenBank/DDBJ databases">
        <title>Genome assembly of Anisodus tanguticus.</title>
        <authorList>
            <person name="Wang Y.-J."/>
        </authorList>
    </citation>
    <scope>NUCLEOTIDE SEQUENCE</scope>
    <source>
        <strain evidence="1">KB-2021</strain>
        <tissue evidence="1">Leaf</tissue>
    </source>
</reference>
<comment type="caution">
    <text evidence="1">The sequence shown here is derived from an EMBL/GenBank/DDBJ whole genome shotgun (WGS) entry which is preliminary data.</text>
</comment>
<gene>
    <name evidence="1" type="ORF">RND71_034877</name>
</gene>
<organism evidence="1 2">
    <name type="scientific">Anisodus tanguticus</name>
    <dbReference type="NCBI Taxonomy" id="243964"/>
    <lineage>
        <taxon>Eukaryota</taxon>
        <taxon>Viridiplantae</taxon>
        <taxon>Streptophyta</taxon>
        <taxon>Embryophyta</taxon>
        <taxon>Tracheophyta</taxon>
        <taxon>Spermatophyta</taxon>
        <taxon>Magnoliopsida</taxon>
        <taxon>eudicotyledons</taxon>
        <taxon>Gunneridae</taxon>
        <taxon>Pentapetalae</taxon>
        <taxon>asterids</taxon>
        <taxon>lamiids</taxon>
        <taxon>Solanales</taxon>
        <taxon>Solanaceae</taxon>
        <taxon>Solanoideae</taxon>
        <taxon>Hyoscyameae</taxon>
        <taxon>Anisodus</taxon>
    </lineage>
</organism>
<proteinExistence type="predicted"/>
<name>A0AAE1R3Z6_9SOLA</name>
<sequence>MSVGELLMNMRVPQVRHLICGLSLEGVTPPPPLISQSSHLWRTTRRCGFTSVVEITQVHSRGAIRSGEVVAVF</sequence>
<evidence type="ECO:0000313" key="1">
    <source>
        <dbReference type="EMBL" id="KAK4344701.1"/>
    </source>
</evidence>
<protein>
    <submittedName>
        <fullName evidence="1">Uncharacterized protein</fullName>
    </submittedName>
</protein>
<dbReference type="Proteomes" id="UP001291623">
    <property type="component" value="Unassembled WGS sequence"/>
</dbReference>
<keyword evidence="2" id="KW-1185">Reference proteome</keyword>
<accession>A0AAE1R3Z6</accession>
<dbReference type="EMBL" id="JAVYJV010000019">
    <property type="protein sequence ID" value="KAK4344701.1"/>
    <property type="molecule type" value="Genomic_DNA"/>
</dbReference>
<dbReference type="AlphaFoldDB" id="A0AAE1R3Z6"/>
<evidence type="ECO:0000313" key="2">
    <source>
        <dbReference type="Proteomes" id="UP001291623"/>
    </source>
</evidence>